<feature type="domain" description="UspA" evidence="2">
    <location>
        <begin position="22"/>
        <end position="148"/>
    </location>
</feature>
<dbReference type="InterPro" id="IPR006015">
    <property type="entry name" value="Universal_stress_UspA"/>
</dbReference>
<dbReference type="InterPro" id="IPR006016">
    <property type="entry name" value="UspA"/>
</dbReference>
<gene>
    <name evidence="3" type="ORF">AKSOIL_0344</name>
</gene>
<evidence type="ECO:0000313" key="3">
    <source>
        <dbReference type="EMBL" id="ADI87852.1"/>
    </source>
</evidence>
<protein>
    <recommendedName>
        <fullName evidence="2">UspA domain-containing protein</fullName>
    </recommendedName>
</protein>
<dbReference type="CDD" id="cd00293">
    <property type="entry name" value="USP-like"/>
    <property type="match status" value="2"/>
</dbReference>
<name>D9MX75_9BACT</name>
<dbReference type="PANTHER" id="PTHR46268">
    <property type="entry name" value="STRESS RESPONSE PROTEIN NHAX"/>
    <property type="match status" value="1"/>
</dbReference>
<organism evidence="3">
    <name type="scientific">uncultured bacterium Ak20-3</name>
    <dbReference type="NCBI Taxonomy" id="798570"/>
    <lineage>
        <taxon>Bacteria</taxon>
        <taxon>environmental samples</taxon>
    </lineage>
</organism>
<accession>D9MX75</accession>
<evidence type="ECO:0000256" key="1">
    <source>
        <dbReference type="ARBA" id="ARBA00008791"/>
    </source>
</evidence>
<reference evidence="3" key="1">
    <citation type="journal article" date="2010" name="Appl. Environ. Microbiol.">
        <title>Novel florfenicol and chloramphenicol resistance gene discovered in Alaskan soil by using functional metagenomics.</title>
        <authorList>
            <person name="Lang K.S."/>
            <person name="Anderson J.M."/>
            <person name="Schwarz S."/>
            <person name="Williamson L."/>
            <person name="Handelsman J."/>
            <person name="Singer R.S."/>
        </authorList>
    </citation>
    <scope>NUCLEOTIDE SEQUENCE</scope>
</reference>
<dbReference type="Gene3D" id="3.40.50.620">
    <property type="entry name" value="HUPs"/>
    <property type="match status" value="2"/>
</dbReference>
<dbReference type="EMBL" id="HM537013">
    <property type="protein sequence ID" value="ADI87852.1"/>
    <property type="molecule type" value="Genomic_DNA"/>
</dbReference>
<dbReference type="AlphaFoldDB" id="D9MX75"/>
<feature type="domain" description="UspA" evidence="2">
    <location>
        <begin position="159"/>
        <end position="298"/>
    </location>
</feature>
<dbReference type="PRINTS" id="PR01438">
    <property type="entry name" value="UNVRSLSTRESS"/>
</dbReference>
<dbReference type="InterPro" id="IPR014729">
    <property type="entry name" value="Rossmann-like_a/b/a_fold"/>
</dbReference>
<proteinExistence type="inferred from homology"/>
<dbReference type="SUPFAM" id="SSF52402">
    <property type="entry name" value="Adenine nucleotide alpha hydrolases-like"/>
    <property type="match status" value="2"/>
</dbReference>
<dbReference type="PANTHER" id="PTHR46268:SF6">
    <property type="entry name" value="UNIVERSAL STRESS PROTEIN UP12"/>
    <property type="match status" value="1"/>
</dbReference>
<dbReference type="Pfam" id="PF00582">
    <property type="entry name" value="Usp"/>
    <property type="match status" value="2"/>
</dbReference>
<comment type="similarity">
    <text evidence="1">Belongs to the universal stress protein A family.</text>
</comment>
<sequence length="301" mass="33752">MSHRKHIVWAIDAFAEKSLQIKGIKILKLVSEAFGLEVEPVYVLSSGQVQVQSELYPKWSLDYEKASENLLDDLIRLANLSKVSKPTVLIESTGSLRGATEELVKFSQNKHAKFIFVNSHANEGLPRFFLGSFTETLLLQSKIPVIVTNPTTEMRGKISHILFPTDFYNDARKGFEDAVQLAVKLQAKLTLYHKEITPLYLTFPEAPFYSIYIEDIHKQIKKNAADWLAWAKNQGAKCELVMDNSVENGVLGKHLIAYGEKNNVDLICLITKSSALGAALLGSTARYVTRHAHCPVWVEHA</sequence>
<evidence type="ECO:0000259" key="2">
    <source>
        <dbReference type="Pfam" id="PF00582"/>
    </source>
</evidence>